<dbReference type="AlphaFoldDB" id="A0AAE0VVG0"/>
<dbReference type="Proteomes" id="UP001195483">
    <property type="component" value="Unassembled WGS sequence"/>
</dbReference>
<feature type="region of interest" description="Disordered" evidence="10">
    <location>
        <begin position="68"/>
        <end position="111"/>
    </location>
</feature>
<evidence type="ECO:0000256" key="5">
    <source>
        <dbReference type="ARBA" id="ARBA00023242"/>
    </source>
</evidence>
<dbReference type="SUPFAM" id="SSF50978">
    <property type="entry name" value="WD40 repeat-like"/>
    <property type="match status" value="1"/>
</dbReference>
<dbReference type="SMART" id="SM00320">
    <property type="entry name" value="WD40"/>
    <property type="match status" value="2"/>
</dbReference>
<accession>A0AAE0VVG0</accession>
<keyword evidence="13" id="KW-1185">Reference proteome</keyword>
<dbReference type="GO" id="GO:0000462">
    <property type="term" value="P:maturation of SSU-rRNA from tricistronic rRNA transcript (SSU-rRNA, 5.8S rRNA, LSU-rRNA)"/>
    <property type="evidence" value="ECO:0007669"/>
    <property type="project" value="TreeGrafter"/>
</dbReference>
<dbReference type="InterPro" id="IPR012952">
    <property type="entry name" value="BING4_C_dom"/>
</dbReference>
<protein>
    <recommendedName>
        <fullName evidence="8">WD repeat-containing protein 46</fullName>
    </recommendedName>
</protein>
<keyword evidence="2" id="KW-0597">Phosphoprotein</keyword>
<gene>
    <name evidence="12" type="ORF">CHS0354_033449</name>
</gene>
<dbReference type="PROSITE" id="PS50082">
    <property type="entry name" value="WD_REPEATS_2"/>
    <property type="match status" value="1"/>
</dbReference>
<dbReference type="GO" id="GO:0032040">
    <property type="term" value="C:small-subunit processome"/>
    <property type="evidence" value="ECO:0007669"/>
    <property type="project" value="TreeGrafter"/>
</dbReference>
<dbReference type="InterPro" id="IPR001680">
    <property type="entry name" value="WD40_rpt"/>
</dbReference>
<dbReference type="EMBL" id="JAEAOA010001959">
    <property type="protein sequence ID" value="KAK3591449.1"/>
    <property type="molecule type" value="Genomic_DNA"/>
</dbReference>
<keyword evidence="5" id="KW-0539">Nucleus</keyword>
<feature type="repeat" description="WD" evidence="9">
    <location>
        <begin position="360"/>
        <end position="401"/>
    </location>
</feature>
<evidence type="ECO:0000256" key="4">
    <source>
        <dbReference type="ARBA" id="ARBA00022737"/>
    </source>
</evidence>
<dbReference type="FunFam" id="2.130.10.10:FF:000128">
    <property type="entry name" value="WD repeat domain 46"/>
    <property type="match status" value="1"/>
</dbReference>
<evidence type="ECO:0000313" key="12">
    <source>
        <dbReference type="EMBL" id="KAK3591449.1"/>
    </source>
</evidence>
<evidence type="ECO:0000256" key="3">
    <source>
        <dbReference type="ARBA" id="ARBA00022574"/>
    </source>
</evidence>
<name>A0AAE0VVG0_9BIVA</name>
<dbReference type="InterPro" id="IPR040315">
    <property type="entry name" value="WDR46/Utp7"/>
</dbReference>
<keyword evidence="4" id="KW-0677">Repeat</keyword>
<dbReference type="InterPro" id="IPR036322">
    <property type="entry name" value="WD40_repeat_dom_sf"/>
</dbReference>
<keyword evidence="3 9" id="KW-0853">WD repeat</keyword>
<reference evidence="12" key="3">
    <citation type="submission" date="2023-05" db="EMBL/GenBank/DDBJ databases">
        <authorList>
            <person name="Smith C.H."/>
        </authorList>
    </citation>
    <scope>NUCLEOTIDE SEQUENCE</scope>
    <source>
        <strain evidence="12">CHS0354</strain>
        <tissue evidence="12">Mantle</tissue>
    </source>
</reference>
<evidence type="ECO:0000256" key="2">
    <source>
        <dbReference type="ARBA" id="ARBA00022553"/>
    </source>
</evidence>
<dbReference type="PROSITE" id="PS00678">
    <property type="entry name" value="WD_REPEATS_1"/>
    <property type="match status" value="1"/>
</dbReference>
<sequence>MDGKSDVKDKRKMQYQKLRRYFIDDKDCREKDSSHQTQKDFVNDTLVFTPYLDHKLHNKIERWNKKKRWMKDPPEGKQFKSSHGHQNEKVQQQKEFRKKLDPFPGDAPVSQEKIKKYRRGKKLQSTKTRSKLESYKLIEKEERQSLAVIQSARSELLLQEEAGFLEVEEGEDITELTQYDIADVVDITSAQKFFELNLNEFGPYRVNYTRNGRFLLLGGAAGHIASIDWLTKKLLCEINVMETIHDAKWLHQETMFAVAQKQWTYIYDNQGIEIHCLKILDSVLRLEFLPYHFLLASSNSKGYLSYIDVSVGKKVAGISTGLGRLDVMCQNPNNAIICMGHPGGTVTMWSPNVKEPLVKMLCHRAGVRAIAVDHTGQYMVTSSIDRTMKIWDLRTYKIMQSYKLGGGGGHLAFSQRGLIAAGIGNIVEVYNDCINNTMTVPYMMHQLQSTVHGLQFCPYEDVLGVGHGAGFSSLIIPGAGEANYDALEANPFQTKKQRQEAEVKLLLEKIQPEMIHLDAGRIGQMDVKTYHENIEKLQVSRPNKIKFEPKYKMKGKSKGLHKEHRKKGVVEKEKTQFIRDKLKQKQRVDKEKEHTQSQTCGTKSVLDRFIKSAQ</sequence>
<feature type="region of interest" description="Disordered" evidence="10">
    <location>
        <begin position="553"/>
        <end position="572"/>
    </location>
</feature>
<dbReference type="PANTHER" id="PTHR14085:SF3">
    <property type="entry name" value="WD REPEAT-CONTAINING PROTEIN 46"/>
    <property type="match status" value="1"/>
</dbReference>
<feature type="region of interest" description="Disordered" evidence="10">
    <location>
        <begin position="581"/>
        <end position="601"/>
    </location>
</feature>
<comment type="function">
    <text evidence="6">Scaffold component of the nucleolar structure. Required for localization of DDX21 and NCL to the granular compartment of the nucleolus. Part of the small subunit (SSU) processome, first precursor of the small eukaryotic ribosomal subunit. During the assembly of the SSU processome in the nucleolus, many ribosome biogenesis factors, an RNA chaperone and ribosomal proteins associate with the nascent pre-rRNA and work in concert to generate RNA folding, modifications, rearrangements and cleavage as well as targeted degradation of pre-ribosomal RNA by the RNA exosome.</text>
</comment>
<reference evidence="12" key="2">
    <citation type="journal article" date="2021" name="Genome Biol. Evol.">
        <title>Developing a high-quality reference genome for a parasitic bivalve with doubly uniparental inheritance (Bivalvia: Unionida).</title>
        <authorList>
            <person name="Smith C.H."/>
        </authorList>
    </citation>
    <scope>NUCLEOTIDE SEQUENCE</scope>
    <source>
        <strain evidence="12">CHS0354</strain>
        <tissue evidence="12">Mantle</tissue>
    </source>
</reference>
<dbReference type="SMART" id="SM01033">
    <property type="entry name" value="BING4CT"/>
    <property type="match status" value="1"/>
</dbReference>
<feature type="domain" description="BING4 C-terminal" evidence="11">
    <location>
        <begin position="441"/>
        <end position="519"/>
    </location>
</feature>
<feature type="compositionally biased region" description="Basic and acidic residues" evidence="10">
    <location>
        <begin position="581"/>
        <end position="595"/>
    </location>
</feature>
<dbReference type="Pfam" id="PF00400">
    <property type="entry name" value="WD40"/>
    <property type="match status" value="1"/>
</dbReference>
<proteinExistence type="predicted"/>
<evidence type="ECO:0000256" key="1">
    <source>
        <dbReference type="ARBA" id="ARBA00004604"/>
    </source>
</evidence>
<dbReference type="Pfam" id="PF08149">
    <property type="entry name" value="BING4CT"/>
    <property type="match status" value="1"/>
</dbReference>
<dbReference type="GO" id="GO:0030686">
    <property type="term" value="C:90S preribosome"/>
    <property type="evidence" value="ECO:0007669"/>
    <property type="project" value="TreeGrafter"/>
</dbReference>
<evidence type="ECO:0000256" key="10">
    <source>
        <dbReference type="SAM" id="MobiDB-lite"/>
    </source>
</evidence>
<evidence type="ECO:0000256" key="9">
    <source>
        <dbReference type="PROSITE-ProRule" id="PRU00221"/>
    </source>
</evidence>
<evidence type="ECO:0000313" key="13">
    <source>
        <dbReference type="Proteomes" id="UP001195483"/>
    </source>
</evidence>
<evidence type="ECO:0000259" key="11">
    <source>
        <dbReference type="SMART" id="SM01033"/>
    </source>
</evidence>
<dbReference type="PANTHER" id="PTHR14085">
    <property type="entry name" value="WD-REPEAT PROTEIN BING4"/>
    <property type="match status" value="1"/>
</dbReference>
<dbReference type="PROSITE" id="PS50294">
    <property type="entry name" value="WD_REPEATS_REGION"/>
    <property type="match status" value="1"/>
</dbReference>
<comment type="subcellular location">
    <subcellularLocation>
        <location evidence="1">Nucleus</location>
        <location evidence="1">Nucleolus</location>
    </subcellularLocation>
</comment>
<organism evidence="12 13">
    <name type="scientific">Potamilus streckersoni</name>
    <dbReference type="NCBI Taxonomy" id="2493646"/>
    <lineage>
        <taxon>Eukaryota</taxon>
        <taxon>Metazoa</taxon>
        <taxon>Spiralia</taxon>
        <taxon>Lophotrochozoa</taxon>
        <taxon>Mollusca</taxon>
        <taxon>Bivalvia</taxon>
        <taxon>Autobranchia</taxon>
        <taxon>Heteroconchia</taxon>
        <taxon>Palaeoheterodonta</taxon>
        <taxon>Unionida</taxon>
        <taxon>Unionoidea</taxon>
        <taxon>Unionidae</taxon>
        <taxon>Ambleminae</taxon>
        <taxon>Lampsilini</taxon>
        <taxon>Potamilus</taxon>
    </lineage>
</organism>
<comment type="caution">
    <text evidence="12">The sequence shown here is derived from an EMBL/GenBank/DDBJ whole genome shotgun (WGS) entry which is preliminary data.</text>
</comment>
<dbReference type="Gene3D" id="2.130.10.10">
    <property type="entry name" value="YVTN repeat-like/Quinoprotein amine dehydrogenase"/>
    <property type="match status" value="1"/>
</dbReference>
<evidence type="ECO:0000256" key="8">
    <source>
        <dbReference type="ARBA" id="ARBA00070552"/>
    </source>
</evidence>
<evidence type="ECO:0000256" key="6">
    <source>
        <dbReference type="ARBA" id="ARBA00059061"/>
    </source>
</evidence>
<reference evidence="12" key="1">
    <citation type="journal article" date="2021" name="Genome Biol. Evol.">
        <title>A High-Quality Reference Genome for a Parasitic Bivalve with Doubly Uniparental Inheritance (Bivalvia: Unionida).</title>
        <authorList>
            <person name="Smith C.H."/>
        </authorList>
    </citation>
    <scope>NUCLEOTIDE SEQUENCE</scope>
    <source>
        <strain evidence="12">CHS0354</strain>
    </source>
</reference>
<dbReference type="InterPro" id="IPR019775">
    <property type="entry name" value="WD40_repeat_CS"/>
</dbReference>
<evidence type="ECO:0000256" key="7">
    <source>
        <dbReference type="ARBA" id="ARBA00064570"/>
    </source>
</evidence>
<feature type="compositionally biased region" description="Basic and acidic residues" evidence="10">
    <location>
        <begin position="85"/>
        <end position="101"/>
    </location>
</feature>
<comment type="subunit">
    <text evidence="7">Part of the small subunit (SSU) processome, composed of more than 70 proteins and the RNA chaperone small nucleolar RNA (snoRNA) U3. Interacts with DDX21, NCL, NOP2 and EBNA1BP2.</text>
</comment>
<dbReference type="InterPro" id="IPR015943">
    <property type="entry name" value="WD40/YVTN_repeat-like_dom_sf"/>
</dbReference>
<feature type="compositionally biased region" description="Basic residues" evidence="10">
    <location>
        <begin position="553"/>
        <end position="567"/>
    </location>
</feature>